<dbReference type="AlphaFoldDB" id="A0A2U1FL36"/>
<name>A0A2U1FL36_9PSEU</name>
<comment type="caution">
    <text evidence="3">The sequence shown here is derived from an EMBL/GenBank/DDBJ whole genome shotgun (WGS) entry which is preliminary data.</text>
</comment>
<feature type="transmembrane region" description="Helical" evidence="1">
    <location>
        <begin position="224"/>
        <end position="252"/>
    </location>
</feature>
<reference evidence="3 4" key="1">
    <citation type="submission" date="2018-04" db="EMBL/GenBank/DDBJ databases">
        <title>Genomic Encyclopedia of Type Strains, Phase IV (KMG-IV): sequencing the most valuable type-strain genomes for metagenomic binning, comparative biology and taxonomic classification.</title>
        <authorList>
            <person name="Goeker M."/>
        </authorList>
    </citation>
    <scope>NUCLEOTIDE SEQUENCE [LARGE SCALE GENOMIC DNA]</scope>
    <source>
        <strain evidence="3 4">DSM 45771</strain>
    </source>
</reference>
<evidence type="ECO:0000259" key="2">
    <source>
        <dbReference type="Pfam" id="PF06724"/>
    </source>
</evidence>
<keyword evidence="1" id="KW-0472">Membrane</keyword>
<dbReference type="RefSeq" id="WP_165825557.1">
    <property type="nucleotide sequence ID" value="NZ_QEKW01000002.1"/>
</dbReference>
<feature type="transmembrane region" description="Helical" evidence="1">
    <location>
        <begin position="57"/>
        <end position="76"/>
    </location>
</feature>
<sequence length="303" mass="30681">MSSSRAADDAAPTASDRDPHAVEAVAEHAVHEAVDRTLHGGGDAPSRLVELLGRVGLVAYGAVHLLVAGLGLRLAFGAGPSEVDQQGAVSAVAAVGAAGIVLLLVFVAGLAAFAVWQVTAVAVGFRWVSGGERFRKRVGAAAKAVAVLAVAYVAARTVLGDPAQGRAGPQKLVTWLLGLPGGQLLVGAVAITVMVIAGSMVYTGVARTFMGDLVDDLPVGARRAAIVLGAVGNLARALAFGAVGVLFAVGALRGDPSQIGGLDLALRELVDRWQGVAPLVAVSVGLAAFGLYCLLDARYRRAY</sequence>
<dbReference type="InterPro" id="IPR009597">
    <property type="entry name" value="DUF1206"/>
</dbReference>
<dbReference type="Proteomes" id="UP000245639">
    <property type="component" value="Unassembled WGS sequence"/>
</dbReference>
<dbReference type="Pfam" id="PF06724">
    <property type="entry name" value="DUF1206"/>
    <property type="match status" value="3"/>
</dbReference>
<keyword evidence="1" id="KW-0812">Transmembrane</keyword>
<accession>A0A2U1FL36</accession>
<proteinExistence type="predicted"/>
<gene>
    <name evidence="3" type="ORF">C8D89_10271</name>
</gene>
<feature type="transmembrane region" description="Helical" evidence="1">
    <location>
        <begin position="137"/>
        <end position="155"/>
    </location>
</feature>
<feature type="domain" description="DUF1206" evidence="2">
    <location>
        <begin position="231"/>
        <end position="300"/>
    </location>
</feature>
<feature type="domain" description="DUF1206" evidence="2">
    <location>
        <begin position="138"/>
        <end position="206"/>
    </location>
</feature>
<keyword evidence="1" id="KW-1133">Transmembrane helix</keyword>
<protein>
    <submittedName>
        <fullName evidence="3">Uncharacterized protein DUF1206</fullName>
    </submittedName>
</protein>
<evidence type="ECO:0000256" key="1">
    <source>
        <dbReference type="SAM" id="Phobius"/>
    </source>
</evidence>
<feature type="transmembrane region" description="Helical" evidence="1">
    <location>
        <begin position="175"/>
        <end position="203"/>
    </location>
</feature>
<feature type="transmembrane region" description="Helical" evidence="1">
    <location>
        <begin position="272"/>
        <end position="295"/>
    </location>
</feature>
<dbReference type="EMBL" id="QEKW01000002">
    <property type="protein sequence ID" value="PVZ12923.1"/>
    <property type="molecule type" value="Genomic_DNA"/>
</dbReference>
<evidence type="ECO:0000313" key="3">
    <source>
        <dbReference type="EMBL" id="PVZ12923.1"/>
    </source>
</evidence>
<keyword evidence="4" id="KW-1185">Reference proteome</keyword>
<evidence type="ECO:0000313" key="4">
    <source>
        <dbReference type="Proteomes" id="UP000245639"/>
    </source>
</evidence>
<organism evidence="3 4">
    <name type="scientific">Actinomycetospora cinnamomea</name>
    <dbReference type="NCBI Taxonomy" id="663609"/>
    <lineage>
        <taxon>Bacteria</taxon>
        <taxon>Bacillati</taxon>
        <taxon>Actinomycetota</taxon>
        <taxon>Actinomycetes</taxon>
        <taxon>Pseudonocardiales</taxon>
        <taxon>Pseudonocardiaceae</taxon>
        <taxon>Actinomycetospora</taxon>
    </lineage>
</organism>
<feature type="transmembrane region" description="Helical" evidence="1">
    <location>
        <begin position="88"/>
        <end position="116"/>
    </location>
</feature>
<feature type="domain" description="DUF1206" evidence="2">
    <location>
        <begin position="55"/>
        <end position="119"/>
    </location>
</feature>